<evidence type="ECO:0000313" key="8">
    <source>
        <dbReference type="Proteomes" id="UP000027195"/>
    </source>
</evidence>
<dbReference type="Proteomes" id="UP000027195">
    <property type="component" value="Unassembled WGS sequence"/>
</dbReference>
<dbReference type="EMBL" id="KL198047">
    <property type="protein sequence ID" value="KDQ12960.1"/>
    <property type="molecule type" value="Genomic_DNA"/>
</dbReference>
<dbReference type="GO" id="GO:0016020">
    <property type="term" value="C:membrane"/>
    <property type="evidence" value="ECO:0007669"/>
    <property type="project" value="UniProtKB-SubCell"/>
</dbReference>
<keyword evidence="3 6" id="KW-0812">Transmembrane</keyword>
<feature type="transmembrane region" description="Helical" evidence="6">
    <location>
        <begin position="12"/>
        <end position="32"/>
    </location>
</feature>
<evidence type="ECO:0000313" key="7">
    <source>
        <dbReference type="EMBL" id="KDQ12960.1"/>
    </source>
</evidence>
<organism evidence="7 8">
    <name type="scientific">Botryobasidium botryosum (strain FD-172 SS1)</name>
    <dbReference type="NCBI Taxonomy" id="930990"/>
    <lineage>
        <taxon>Eukaryota</taxon>
        <taxon>Fungi</taxon>
        <taxon>Dikarya</taxon>
        <taxon>Basidiomycota</taxon>
        <taxon>Agaricomycotina</taxon>
        <taxon>Agaricomycetes</taxon>
        <taxon>Cantharellales</taxon>
        <taxon>Botryobasidiaceae</taxon>
        <taxon>Botryobasidium</taxon>
    </lineage>
</organism>
<keyword evidence="4 6" id="KW-1133">Transmembrane helix</keyword>
<keyword evidence="8" id="KW-1185">Reference proteome</keyword>
<evidence type="ECO:0000256" key="3">
    <source>
        <dbReference type="ARBA" id="ARBA00022692"/>
    </source>
</evidence>
<feature type="transmembrane region" description="Helical" evidence="6">
    <location>
        <begin position="68"/>
        <end position="89"/>
    </location>
</feature>
<evidence type="ECO:0000256" key="5">
    <source>
        <dbReference type="ARBA" id="ARBA00023136"/>
    </source>
</evidence>
<dbReference type="PANTHER" id="PTHR16932">
    <property type="entry name" value="INTERFERON ALPHA-INDUCIBLE PROTEIN 27"/>
    <property type="match status" value="1"/>
</dbReference>
<dbReference type="InterPro" id="IPR038213">
    <property type="entry name" value="IFI6/IFI27-like_sf"/>
</dbReference>
<protein>
    <submittedName>
        <fullName evidence="7">Uncharacterized protein</fullName>
    </submittedName>
</protein>
<dbReference type="Pfam" id="PF06140">
    <property type="entry name" value="Ifi-6-16"/>
    <property type="match status" value="1"/>
</dbReference>
<evidence type="ECO:0000256" key="2">
    <source>
        <dbReference type="ARBA" id="ARBA00007262"/>
    </source>
</evidence>
<dbReference type="InParanoid" id="A0A067ME31"/>
<sequence length="261" mass="27776">MKGEIDWYKSAKYALIGAGVSAVLVPTILLLIGFGPAGPIAGSIAAKIMATYGGSIAAGSAYATLQSITMSGLTTTIAFGGAGAILLGLGMDPLRKKVEWLKSYFRQQMQQSKCHHDASLTSLSLSAARAELIDKHFSTSSSPAPSSLPELVEISLTSRAVGLISAPSSTRPATLTPFFPLSGEQVWAPRTIPFGRYGTMFYNDTAEDIIAANSIYFGNPAQPSGPIRRFCSLPRNIPPRPIVAIHEDVKSEPDLESNWFL</sequence>
<feature type="transmembrane region" description="Helical" evidence="6">
    <location>
        <begin position="44"/>
        <end position="62"/>
    </location>
</feature>
<evidence type="ECO:0000256" key="4">
    <source>
        <dbReference type="ARBA" id="ARBA00022989"/>
    </source>
</evidence>
<dbReference type="HOGENOM" id="CLU_1065556_0_0_1"/>
<comment type="similarity">
    <text evidence="2">Belongs to the IFI6/IFI27 family.</text>
</comment>
<dbReference type="AlphaFoldDB" id="A0A067ME31"/>
<proteinExistence type="inferred from homology"/>
<evidence type="ECO:0000256" key="6">
    <source>
        <dbReference type="SAM" id="Phobius"/>
    </source>
</evidence>
<name>A0A067ME31_BOTB1</name>
<accession>A0A067ME31</accession>
<evidence type="ECO:0000256" key="1">
    <source>
        <dbReference type="ARBA" id="ARBA00004141"/>
    </source>
</evidence>
<gene>
    <name evidence="7" type="ORF">BOTBODRAFT_406419</name>
</gene>
<reference evidence="8" key="1">
    <citation type="journal article" date="2014" name="Proc. Natl. Acad. Sci. U.S.A.">
        <title>Extensive sampling of basidiomycete genomes demonstrates inadequacy of the white-rot/brown-rot paradigm for wood decay fungi.</title>
        <authorList>
            <person name="Riley R."/>
            <person name="Salamov A.A."/>
            <person name="Brown D.W."/>
            <person name="Nagy L.G."/>
            <person name="Floudas D."/>
            <person name="Held B.W."/>
            <person name="Levasseur A."/>
            <person name="Lombard V."/>
            <person name="Morin E."/>
            <person name="Otillar R."/>
            <person name="Lindquist E.A."/>
            <person name="Sun H."/>
            <person name="LaButti K.M."/>
            <person name="Schmutz J."/>
            <person name="Jabbour D."/>
            <person name="Luo H."/>
            <person name="Baker S.E."/>
            <person name="Pisabarro A.G."/>
            <person name="Walton J.D."/>
            <person name="Blanchette R.A."/>
            <person name="Henrissat B."/>
            <person name="Martin F."/>
            <person name="Cullen D."/>
            <person name="Hibbett D.S."/>
            <person name="Grigoriev I.V."/>
        </authorList>
    </citation>
    <scope>NUCLEOTIDE SEQUENCE [LARGE SCALE GENOMIC DNA]</scope>
    <source>
        <strain evidence="8">FD-172 SS1</strain>
    </source>
</reference>
<dbReference type="Gene3D" id="6.10.110.10">
    <property type="match status" value="1"/>
</dbReference>
<comment type="subcellular location">
    <subcellularLocation>
        <location evidence="1">Membrane</location>
        <topology evidence="1">Multi-pass membrane protein</topology>
    </subcellularLocation>
</comment>
<dbReference type="PANTHER" id="PTHR16932:SF18">
    <property type="entry name" value="INTERFERON, ALPHA-INDUCIBLE PROTEIN 27-LIKE 2"/>
    <property type="match status" value="1"/>
</dbReference>
<dbReference type="InterPro" id="IPR009311">
    <property type="entry name" value="IFI6/IFI27-like"/>
</dbReference>
<keyword evidence="5 6" id="KW-0472">Membrane</keyword>